<sequence length="66" mass="7434">MSLTGSIYHPELNGKTLRITCASKSIALKICMAFSSARYLMSSDTGASPYQRLHTMARWLFRKYNG</sequence>
<proteinExistence type="predicted"/>
<dbReference type="EMBL" id="KN823514">
    <property type="protein sequence ID" value="KIO16640.1"/>
    <property type="molecule type" value="Genomic_DNA"/>
</dbReference>
<accession>A0A0C3PQ39</accession>
<evidence type="ECO:0000313" key="2">
    <source>
        <dbReference type="Proteomes" id="UP000054248"/>
    </source>
</evidence>
<name>A0A0C3PQ39_9AGAM</name>
<dbReference type="HOGENOM" id="CLU_2833061_0_0_1"/>
<organism evidence="1 2">
    <name type="scientific">Tulasnella calospora MUT 4182</name>
    <dbReference type="NCBI Taxonomy" id="1051891"/>
    <lineage>
        <taxon>Eukaryota</taxon>
        <taxon>Fungi</taxon>
        <taxon>Dikarya</taxon>
        <taxon>Basidiomycota</taxon>
        <taxon>Agaricomycotina</taxon>
        <taxon>Agaricomycetes</taxon>
        <taxon>Cantharellales</taxon>
        <taxon>Tulasnellaceae</taxon>
        <taxon>Tulasnella</taxon>
    </lineage>
</organism>
<keyword evidence="2" id="KW-1185">Reference proteome</keyword>
<protein>
    <submittedName>
        <fullName evidence="1">Uncharacterized protein</fullName>
    </submittedName>
</protein>
<dbReference type="Proteomes" id="UP000054248">
    <property type="component" value="Unassembled WGS sequence"/>
</dbReference>
<evidence type="ECO:0000313" key="1">
    <source>
        <dbReference type="EMBL" id="KIO16640.1"/>
    </source>
</evidence>
<gene>
    <name evidence="1" type="ORF">M407DRAFT_33712</name>
</gene>
<dbReference type="AlphaFoldDB" id="A0A0C3PQ39"/>
<reference evidence="2" key="2">
    <citation type="submission" date="2015-01" db="EMBL/GenBank/DDBJ databases">
        <title>Evolutionary Origins and Diversification of the Mycorrhizal Mutualists.</title>
        <authorList>
            <consortium name="DOE Joint Genome Institute"/>
            <consortium name="Mycorrhizal Genomics Consortium"/>
            <person name="Kohler A."/>
            <person name="Kuo A."/>
            <person name="Nagy L.G."/>
            <person name="Floudas D."/>
            <person name="Copeland A."/>
            <person name="Barry K.W."/>
            <person name="Cichocki N."/>
            <person name="Veneault-Fourrey C."/>
            <person name="LaButti K."/>
            <person name="Lindquist E.A."/>
            <person name="Lipzen A."/>
            <person name="Lundell T."/>
            <person name="Morin E."/>
            <person name="Murat C."/>
            <person name="Riley R."/>
            <person name="Ohm R."/>
            <person name="Sun H."/>
            <person name="Tunlid A."/>
            <person name="Henrissat B."/>
            <person name="Grigoriev I.V."/>
            <person name="Hibbett D.S."/>
            <person name="Martin F."/>
        </authorList>
    </citation>
    <scope>NUCLEOTIDE SEQUENCE [LARGE SCALE GENOMIC DNA]</scope>
    <source>
        <strain evidence="2">MUT 4182</strain>
    </source>
</reference>
<reference evidence="1 2" key="1">
    <citation type="submission" date="2014-04" db="EMBL/GenBank/DDBJ databases">
        <authorList>
            <consortium name="DOE Joint Genome Institute"/>
            <person name="Kuo A."/>
            <person name="Girlanda M."/>
            <person name="Perotto S."/>
            <person name="Kohler A."/>
            <person name="Nagy L.G."/>
            <person name="Floudas D."/>
            <person name="Copeland A."/>
            <person name="Barry K.W."/>
            <person name="Cichocki N."/>
            <person name="Veneault-Fourrey C."/>
            <person name="LaButti K."/>
            <person name="Lindquist E.A."/>
            <person name="Lipzen A."/>
            <person name="Lundell T."/>
            <person name="Morin E."/>
            <person name="Murat C."/>
            <person name="Sun H."/>
            <person name="Tunlid A."/>
            <person name="Henrissat B."/>
            <person name="Grigoriev I.V."/>
            <person name="Hibbett D.S."/>
            <person name="Martin F."/>
            <person name="Nordberg H.P."/>
            <person name="Cantor M.N."/>
            <person name="Hua S.X."/>
        </authorList>
    </citation>
    <scope>NUCLEOTIDE SEQUENCE [LARGE SCALE GENOMIC DNA]</scope>
    <source>
        <strain evidence="1 2">MUT 4182</strain>
    </source>
</reference>